<name>A0A0A9HP07_ARUDO</name>
<dbReference type="AlphaFoldDB" id="A0A0A9HP07"/>
<keyword evidence="1" id="KW-0812">Transmembrane</keyword>
<keyword evidence="1" id="KW-1133">Transmembrane helix</keyword>
<reference evidence="2" key="1">
    <citation type="submission" date="2014-09" db="EMBL/GenBank/DDBJ databases">
        <authorList>
            <person name="Magalhaes I.L.F."/>
            <person name="Oliveira U."/>
            <person name="Santos F.R."/>
            <person name="Vidigal T.H.D.A."/>
            <person name="Brescovit A.D."/>
            <person name="Santos A.J."/>
        </authorList>
    </citation>
    <scope>NUCLEOTIDE SEQUENCE</scope>
    <source>
        <tissue evidence="2">Shoot tissue taken approximately 20 cm above the soil surface</tissue>
    </source>
</reference>
<protein>
    <submittedName>
        <fullName evidence="2">UPL7</fullName>
    </submittedName>
</protein>
<proteinExistence type="predicted"/>
<evidence type="ECO:0000256" key="1">
    <source>
        <dbReference type="SAM" id="Phobius"/>
    </source>
</evidence>
<keyword evidence="1" id="KW-0472">Membrane</keyword>
<dbReference type="EMBL" id="GBRH01163288">
    <property type="protein sequence ID" value="JAE34608.1"/>
    <property type="molecule type" value="Transcribed_RNA"/>
</dbReference>
<reference evidence="2" key="2">
    <citation type="journal article" date="2015" name="Data Brief">
        <title>Shoot transcriptome of the giant reed, Arundo donax.</title>
        <authorList>
            <person name="Barrero R.A."/>
            <person name="Guerrero F.D."/>
            <person name="Moolhuijzen P."/>
            <person name="Goolsby J.A."/>
            <person name="Tidwell J."/>
            <person name="Bellgard S.E."/>
            <person name="Bellgard M.I."/>
        </authorList>
    </citation>
    <scope>NUCLEOTIDE SEQUENCE</scope>
    <source>
        <tissue evidence="2">Shoot tissue taken approximately 20 cm above the soil surface</tissue>
    </source>
</reference>
<feature type="transmembrane region" description="Helical" evidence="1">
    <location>
        <begin position="20"/>
        <end position="39"/>
    </location>
</feature>
<organism evidence="2">
    <name type="scientific">Arundo donax</name>
    <name type="common">Giant reed</name>
    <name type="synonym">Donax arundinaceus</name>
    <dbReference type="NCBI Taxonomy" id="35708"/>
    <lineage>
        <taxon>Eukaryota</taxon>
        <taxon>Viridiplantae</taxon>
        <taxon>Streptophyta</taxon>
        <taxon>Embryophyta</taxon>
        <taxon>Tracheophyta</taxon>
        <taxon>Spermatophyta</taxon>
        <taxon>Magnoliopsida</taxon>
        <taxon>Liliopsida</taxon>
        <taxon>Poales</taxon>
        <taxon>Poaceae</taxon>
        <taxon>PACMAD clade</taxon>
        <taxon>Arundinoideae</taxon>
        <taxon>Arundineae</taxon>
        <taxon>Arundo</taxon>
    </lineage>
</organism>
<evidence type="ECO:0000313" key="2">
    <source>
        <dbReference type="EMBL" id="JAE34608.1"/>
    </source>
</evidence>
<sequence length="62" mass="7128">MPSAQILGLSSRRGISGLFFSPFAMAWFAVNRGILFGCLKFRKCILLIRNNSLFERNTPIYW</sequence>
<accession>A0A0A9HP07</accession>